<dbReference type="InterPro" id="IPR019821">
    <property type="entry name" value="Kinesin_motor_CS"/>
</dbReference>
<keyword evidence="3 11" id="KW-0493">Microtubule</keyword>
<evidence type="ECO:0000313" key="14">
    <source>
        <dbReference type="EMBL" id="KAL1130434.1"/>
    </source>
</evidence>
<feature type="binding site" evidence="10">
    <location>
        <begin position="67"/>
        <end position="74"/>
    </location>
    <ligand>
        <name>ATP</name>
        <dbReference type="ChEBI" id="CHEBI:30616"/>
    </ligand>
</feature>
<dbReference type="PROSITE" id="PS00411">
    <property type="entry name" value="KINESIN_MOTOR_1"/>
    <property type="match status" value="1"/>
</dbReference>
<feature type="coiled-coil region" evidence="12">
    <location>
        <begin position="479"/>
        <end position="517"/>
    </location>
</feature>
<evidence type="ECO:0000256" key="1">
    <source>
        <dbReference type="ARBA" id="ARBA00004245"/>
    </source>
</evidence>
<dbReference type="InterPro" id="IPR001752">
    <property type="entry name" value="Kinesin_motor_dom"/>
</dbReference>
<proteinExistence type="inferred from homology"/>
<feature type="non-terminal residue" evidence="14">
    <location>
        <position position="1"/>
    </location>
</feature>
<dbReference type="Proteomes" id="UP001558652">
    <property type="component" value="Unassembled WGS sequence"/>
</dbReference>
<dbReference type="InterPro" id="IPR027640">
    <property type="entry name" value="Kinesin-like_fam"/>
</dbReference>
<evidence type="ECO:0000256" key="3">
    <source>
        <dbReference type="ARBA" id="ARBA00022701"/>
    </source>
</evidence>
<dbReference type="PRINTS" id="PR00380">
    <property type="entry name" value="KINESINHEAVY"/>
</dbReference>
<keyword evidence="2" id="KW-0963">Cytoplasm</keyword>
<evidence type="ECO:0000256" key="8">
    <source>
        <dbReference type="ARBA" id="ARBA00023212"/>
    </source>
</evidence>
<comment type="caution">
    <text evidence="14">The sequence shown here is derived from an EMBL/GenBank/DDBJ whole genome shotgun (WGS) entry which is preliminary data.</text>
</comment>
<evidence type="ECO:0000256" key="2">
    <source>
        <dbReference type="ARBA" id="ARBA00022490"/>
    </source>
</evidence>
<organism evidence="14 15">
    <name type="scientific">Ranatra chinensis</name>
    <dbReference type="NCBI Taxonomy" id="642074"/>
    <lineage>
        <taxon>Eukaryota</taxon>
        <taxon>Metazoa</taxon>
        <taxon>Ecdysozoa</taxon>
        <taxon>Arthropoda</taxon>
        <taxon>Hexapoda</taxon>
        <taxon>Insecta</taxon>
        <taxon>Pterygota</taxon>
        <taxon>Neoptera</taxon>
        <taxon>Paraneoptera</taxon>
        <taxon>Hemiptera</taxon>
        <taxon>Heteroptera</taxon>
        <taxon>Panheteroptera</taxon>
        <taxon>Nepomorpha</taxon>
        <taxon>Nepidae</taxon>
        <taxon>Ranatrinae</taxon>
        <taxon>Ranatra</taxon>
    </lineage>
</organism>
<dbReference type="Gene3D" id="3.40.850.10">
    <property type="entry name" value="Kinesin motor domain"/>
    <property type="match status" value="1"/>
</dbReference>
<dbReference type="PANTHER" id="PTHR47969:SF21">
    <property type="entry name" value="KINESIN-LIKE PROTEIN"/>
    <property type="match status" value="1"/>
</dbReference>
<reference evidence="14 15" key="1">
    <citation type="submission" date="2024-07" db="EMBL/GenBank/DDBJ databases">
        <title>Chromosome-level genome assembly of the water stick insect Ranatra chinensis (Heteroptera: Nepidae).</title>
        <authorList>
            <person name="Liu X."/>
        </authorList>
    </citation>
    <scope>NUCLEOTIDE SEQUENCE [LARGE SCALE GENOMIC DNA]</scope>
    <source>
        <strain evidence="14">Cailab_2021Rc</strain>
        <tissue evidence="14">Muscle</tissue>
    </source>
</reference>
<feature type="coiled-coil region" evidence="12">
    <location>
        <begin position="334"/>
        <end position="407"/>
    </location>
</feature>
<evidence type="ECO:0000256" key="10">
    <source>
        <dbReference type="PROSITE-ProRule" id="PRU00283"/>
    </source>
</evidence>
<dbReference type="GO" id="GO:0005524">
    <property type="term" value="F:ATP binding"/>
    <property type="evidence" value="ECO:0007669"/>
    <property type="project" value="UniProtKB-UniRule"/>
</dbReference>
<evidence type="ECO:0000256" key="7">
    <source>
        <dbReference type="ARBA" id="ARBA00023175"/>
    </source>
</evidence>
<keyword evidence="6 12" id="KW-0175">Coiled coil</keyword>
<evidence type="ECO:0000256" key="6">
    <source>
        <dbReference type="ARBA" id="ARBA00023054"/>
    </source>
</evidence>
<evidence type="ECO:0000313" key="15">
    <source>
        <dbReference type="Proteomes" id="UP001558652"/>
    </source>
</evidence>
<keyword evidence="5 10" id="KW-0067">ATP-binding</keyword>
<evidence type="ECO:0000256" key="11">
    <source>
        <dbReference type="RuleBase" id="RU000394"/>
    </source>
</evidence>
<comment type="subcellular location">
    <subcellularLocation>
        <location evidence="1">Cytoplasm</location>
        <location evidence="1">Cytoskeleton</location>
    </subcellularLocation>
</comment>
<evidence type="ECO:0000256" key="9">
    <source>
        <dbReference type="ARBA" id="ARBA00060187"/>
    </source>
</evidence>
<dbReference type="SUPFAM" id="SSF52540">
    <property type="entry name" value="P-loop containing nucleoside triphosphate hydrolases"/>
    <property type="match status" value="1"/>
</dbReference>
<dbReference type="GO" id="GO:0005874">
    <property type="term" value="C:microtubule"/>
    <property type="evidence" value="ECO:0007669"/>
    <property type="project" value="UniProtKB-KW"/>
</dbReference>
<protein>
    <recommendedName>
        <fullName evidence="11">Kinesin-like protein</fullName>
    </recommendedName>
</protein>
<evidence type="ECO:0000259" key="13">
    <source>
        <dbReference type="PROSITE" id="PS50067"/>
    </source>
</evidence>
<sequence length="618" mass="69577">QSCVDIEPIRCSCSITNPNDVLAPSKTFTFDGVYGPDSTTEQIYNESAYHLVEGVLEGYNSTVFAYGQTGCGKSFTMQGVEEPNCHRGIIPRAFEHIFEAISLAQDVKYLVMASYLEIYNEDIRDLLAPPHTNRTTRLELKESPEQGIYVQDLSWHCAGSVGDCESLMKSGWSQRRVGATLMNADSSRSHSIFQVCLEMMDFSECSTPEAAEPTVRKGKLSLVDLAGSERQAKTGAQGERLKEASKINLSLSALGNVISALVDGKAKHIPYRDSKLTRLLQDSLGGNTKTLMVACLSPADNNYDETLSTLRYANRAKNICNRPQINEDPKDALLRKYQQEIEALKRMLASAGQAPQAPLVEEAMLQMERDKVKSVYEAEISALKKQYEDVQMTNSQMQHQFENLKTKYQNQISDIDNKAGDESVREKRARRQRAAEKRLATLAQALAQGDQHDGGSTSSIVLEVYDDIHDRLAARCESLKKYKLKMRAMEREITDLQSEFESERTDYLETIRRLERQTSLYSQILDKIIPALKNQYNYSNLDVIKSGAKWDEDSCKWVLPDLLPVRTKLPPADDEDFAGNYFKPKRATELLMKAQQDSARASSKIFIYEVMSVFYAVI</sequence>
<dbReference type="PROSITE" id="PS50067">
    <property type="entry name" value="KINESIN_MOTOR_2"/>
    <property type="match status" value="1"/>
</dbReference>
<evidence type="ECO:0000256" key="12">
    <source>
        <dbReference type="SAM" id="Coils"/>
    </source>
</evidence>
<gene>
    <name evidence="14" type="ORF">AAG570_011682</name>
</gene>
<feature type="domain" description="Kinesin motor" evidence="13">
    <location>
        <begin position="1"/>
        <end position="319"/>
    </location>
</feature>
<keyword evidence="15" id="KW-1185">Reference proteome</keyword>
<dbReference type="EMBL" id="JBFDAA010000007">
    <property type="protein sequence ID" value="KAL1130434.1"/>
    <property type="molecule type" value="Genomic_DNA"/>
</dbReference>
<keyword evidence="8" id="KW-0206">Cytoskeleton</keyword>
<evidence type="ECO:0000256" key="4">
    <source>
        <dbReference type="ARBA" id="ARBA00022741"/>
    </source>
</evidence>
<comment type="function">
    <text evidence="9">Plus-end directed microtubule motor that may be used for anterograde axonal transport and could conceivably move cargos in fly neurons different than those moved by kinesin heavy chain or other plus-end directed motors.</text>
</comment>
<dbReference type="GO" id="GO:0007018">
    <property type="term" value="P:microtubule-based movement"/>
    <property type="evidence" value="ECO:0007669"/>
    <property type="project" value="UniProtKB-ARBA"/>
</dbReference>
<dbReference type="SMART" id="SM00129">
    <property type="entry name" value="KISc"/>
    <property type="match status" value="1"/>
</dbReference>
<dbReference type="Pfam" id="PF00225">
    <property type="entry name" value="Kinesin"/>
    <property type="match status" value="1"/>
</dbReference>
<comment type="similarity">
    <text evidence="10 11">Belongs to the TRAFAC class myosin-kinesin ATPase superfamily. Kinesin family.</text>
</comment>
<dbReference type="PANTHER" id="PTHR47969">
    <property type="entry name" value="CHROMOSOME-ASSOCIATED KINESIN KIF4A-RELATED"/>
    <property type="match status" value="1"/>
</dbReference>
<dbReference type="GO" id="GO:0003774">
    <property type="term" value="F:cytoskeletal motor activity"/>
    <property type="evidence" value="ECO:0007669"/>
    <property type="project" value="UniProtKB-UniRule"/>
</dbReference>
<evidence type="ECO:0000256" key="5">
    <source>
        <dbReference type="ARBA" id="ARBA00022840"/>
    </source>
</evidence>
<dbReference type="InterPro" id="IPR027417">
    <property type="entry name" value="P-loop_NTPase"/>
</dbReference>
<dbReference type="AlphaFoldDB" id="A0ABD0YH13"/>
<accession>A0ABD0YH13</accession>
<dbReference type="FunFam" id="3.40.850.10:FF:000029">
    <property type="entry name" value="Kinesin-like protein KIF17"/>
    <property type="match status" value="1"/>
</dbReference>
<keyword evidence="7 10" id="KW-0505">Motor protein</keyword>
<name>A0ABD0YH13_9HEMI</name>
<dbReference type="InterPro" id="IPR036961">
    <property type="entry name" value="Kinesin_motor_dom_sf"/>
</dbReference>
<keyword evidence="4 10" id="KW-0547">Nucleotide-binding</keyword>